<dbReference type="SUPFAM" id="SSF50475">
    <property type="entry name" value="FMN-binding split barrel"/>
    <property type="match status" value="1"/>
</dbReference>
<feature type="coiled-coil region" evidence="3">
    <location>
        <begin position="212"/>
        <end position="262"/>
    </location>
</feature>
<dbReference type="InterPro" id="IPR004378">
    <property type="entry name" value="F420H2_quin_Rdtase"/>
</dbReference>
<dbReference type="EMBL" id="SGWQ01000005">
    <property type="protein sequence ID" value="RZS37613.1"/>
    <property type="molecule type" value="Genomic_DNA"/>
</dbReference>
<evidence type="ECO:0000259" key="4">
    <source>
        <dbReference type="Pfam" id="PF01814"/>
    </source>
</evidence>
<reference evidence="5 6" key="1">
    <citation type="submission" date="2019-02" db="EMBL/GenBank/DDBJ databases">
        <title>Genomic Encyclopedia of Type Strains, Phase IV (KMG-IV): sequencing the most valuable type-strain genomes for metagenomic binning, comparative biology and taxonomic classification.</title>
        <authorList>
            <person name="Goeker M."/>
        </authorList>
    </citation>
    <scope>NUCLEOTIDE SEQUENCE [LARGE SCALE GENOMIC DNA]</scope>
    <source>
        <strain evidence="5 6">DSM 101727</strain>
    </source>
</reference>
<dbReference type="InterPro" id="IPR012349">
    <property type="entry name" value="Split_barrel_FMN-bd"/>
</dbReference>
<comment type="similarity">
    <text evidence="1">Belongs to the F420H(2)-dependent quinone reductase family.</text>
</comment>
<dbReference type="GO" id="GO:0016491">
    <property type="term" value="F:oxidoreductase activity"/>
    <property type="evidence" value="ECO:0007669"/>
    <property type="project" value="InterPro"/>
</dbReference>
<dbReference type="Proteomes" id="UP000294257">
    <property type="component" value="Unassembled WGS sequence"/>
</dbReference>
<dbReference type="Gene3D" id="2.30.110.10">
    <property type="entry name" value="Electron Transport, Fmn-binding Protein, Chain A"/>
    <property type="match status" value="1"/>
</dbReference>
<dbReference type="GO" id="GO:0070967">
    <property type="term" value="F:coenzyme F420 binding"/>
    <property type="evidence" value="ECO:0007669"/>
    <property type="project" value="TreeGrafter"/>
</dbReference>
<dbReference type="Gene3D" id="1.20.120.520">
    <property type="entry name" value="nmb1532 protein domain like"/>
    <property type="match status" value="1"/>
</dbReference>
<dbReference type="AlphaFoldDB" id="A0A4V2ESH7"/>
<evidence type="ECO:0000313" key="6">
    <source>
        <dbReference type="Proteomes" id="UP000294257"/>
    </source>
</evidence>
<feature type="domain" description="Hemerythrin-like" evidence="4">
    <location>
        <begin position="150"/>
        <end position="267"/>
    </location>
</feature>
<dbReference type="Pfam" id="PF01814">
    <property type="entry name" value="Hemerythrin"/>
    <property type="match status" value="1"/>
</dbReference>
<dbReference type="NCBIfam" id="TIGR00026">
    <property type="entry name" value="hi_GC_TIGR00026"/>
    <property type="match status" value="1"/>
</dbReference>
<evidence type="ECO:0000313" key="5">
    <source>
        <dbReference type="EMBL" id="RZS37613.1"/>
    </source>
</evidence>
<dbReference type="PANTHER" id="PTHR39428">
    <property type="entry name" value="F420H(2)-DEPENDENT QUINONE REDUCTASE RV1261C"/>
    <property type="match status" value="1"/>
</dbReference>
<evidence type="ECO:0000256" key="3">
    <source>
        <dbReference type="SAM" id="Coils"/>
    </source>
</evidence>
<dbReference type="RefSeq" id="WP_242613443.1">
    <property type="nucleotide sequence ID" value="NZ_SGWQ01000005.1"/>
</dbReference>
<evidence type="ECO:0000256" key="1">
    <source>
        <dbReference type="ARBA" id="ARBA00008710"/>
    </source>
</evidence>
<comment type="caution">
    <text evidence="5">The sequence shown here is derived from an EMBL/GenBank/DDBJ whole genome shotgun (WGS) entry which is preliminary data.</text>
</comment>
<dbReference type="Pfam" id="PF04075">
    <property type="entry name" value="F420H2_quin_red"/>
    <property type="match status" value="1"/>
</dbReference>
<sequence length="269" mass="28833">MDFNQHVIDEFRASKGRVGGYFDGARLLLLTTTGARSGKRHTTPVGYLPDGGERVIVIGSAGGAPTHPAWFHNLVANPTVTVEDGIFSYEANAVVLSGEERDAVFARAVADDQGWADYEVKSGRTLPVVALYEVPGPPNVPGATSMGDGLRLIHDGFRRELEIIRTELASGGSLGAQLRINCVTLCGGLHGHHSIEDAHMLPAMAGRAPEVVARLEAEHREIAALIDELKTVLTGADSAAVLAEFDRLAKELERHLDYEEEALIPLLDG</sequence>
<keyword evidence="6" id="KW-1185">Reference proteome</keyword>
<accession>A0A4V2ESH7</accession>
<dbReference type="GO" id="GO:0005886">
    <property type="term" value="C:plasma membrane"/>
    <property type="evidence" value="ECO:0007669"/>
    <property type="project" value="TreeGrafter"/>
</dbReference>
<organism evidence="5 6">
    <name type="scientific">Herbihabitans rhizosphaerae</name>
    <dbReference type="NCBI Taxonomy" id="1872711"/>
    <lineage>
        <taxon>Bacteria</taxon>
        <taxon>Bacillati</taxon>
        <taxon>Actinomycetota</taxon>
        <taxon>Actinomycetes</taxon>
        <taxon>Pseudonocardiales</taxon>
        <taxon>Pseudonocardiaceae</taxon>
        <taxon>Herbihabitans</taxon>
    </lineage>
</organism>
<comment type="catalytic activity">
    <reaction evidence="2">
        <text>oxidized coenzyme F420-(gamma-L-Glu)(n) + a quinol + H(+) = reduced coenzyme F420-(gamma-L-Glu)(n) + a quinone</text>
        <dbReference type="Rhea" id="RHEA:39663"/>
        <dbReference type="Rhea" id="RHEA-COMP:12939"/>
        <dbReference type="Rhea" id="RHEA-COMP:14378"/>
        <dbReference type="ChEBI" id="CHEBI:15378"/>
        <dbReference type="ChEBI" id="CHEBI:24646"/>
        <dbReference type="ChEBI" id="CHEBI:132124"/>
        <dbReference type="ChEBI" id="CHEBI:133980"/>
        <dbReference type="ChEBI" id="CHEBI:139511"/>
    </reaction>
</comment>
<name>A0A4V2ESH7_9PSEU</name>
<keyword evidence="3" id="KW-0175">Coiled coil</keyword>
<dbReference type="InterPro" id="IPR012312">
    <property type="entry name" value="Hemerythrin-like"/>
</dbReference>
<dbReference type="PANTHER" id="PTHR39428:SF1">
    <property type="entry name" value="F420H(2)-DEPENDENT QUINONE REDUCTASE RV1261C"/>
    <property type="match status" value="1"/>
</dbReference>
<protein>
    <submittedName>
        <fullName evidence="5">Deazaflavin-dependent oxidoreductase (Nitroreductase family)</fullName>
    </submittedName>
</protein>
<proteinExistence type="inferred from homology"/>
<gene>
    <name evidence="5" type="ORF">EV193_105171</name>
</gene>
<dbReference type="CDD" id="cd12108">
    <property type="entry name" value="Hr-like"/>
    <property type="match status" value="1"/>
</dbReference>
<evidence type="ECO:0000256" key="2">
    <source>
        <dbReference type="ARBA" id="ARBA00049106"/>
    </source>
</evidence>